<dbReference type="InterPro" id="IPR052895">
    <property type="entry name" value="HetReg/Transcr_Mod"/>
</dbReference>
<reference evidence="2" key="1">
    <citation type="journal article" date="2017" name="Nat. Ecol. Evol.">
        <title>Genome expansion and lineage-specific genetic innovations in the forest pathogenic fungi Armillaria.</title>
        <authorList>
            <person name="Sipos G."/>
            <person name="Prasanna A.N."/>
            <person name="Walter M.C."/>
            <person name="O'Connor E."/>
            <person name="Balint B."/>
            <person name="Krizsan K."/>
            <person name="Kiss B."/>
            <person name="Hess J."/>
            <person name="Varga T."/>
            <person name="Slot J."/>
            <person name="Riley R."/>
            <person name="Boka B."/>
            <person name="Rigling D."/>
            <person name="Barry K."/>
            <person name="Lee J."/>
            <person name="Mihaltcheva S."/>
            <person name="LaButti K."/>
            <person name="Lipzen A."/>
            <person name="Waldron R."/>
            <person name="Moloney N.M."/>
            <person name="Sperisen C."/>
            <person name="Kredics L."/>
            <person name="Vagvoelgyi C."/>
            <person name="Patrignani A."/>
            <person name="Fitzpatrick D."/>
            <person name="Nagy I."/>
            <person name="Doyle S."/>
            <person name="Anderson J.B."/>
            <person name="Grigoriev I.V."/>
            <person name="Gueldener U."/>
            <person name="Muensterkoetter M."/>
            <person name="Nagy L.G."/>
        </authorList>
    </citation>
    <scope>NUCLEOTIDE SEQUENCE [LARGE SCALE GENOMIC DNA]</scope>
    <source>
        <strain evidence="2">28-4</strain>
    </source>
</reference>
<gene>
    <name evidence="1" type="ORF">ARMSODRAFT_1008432</name>
</gene>
<name>A0A2H3ATH9_9AGAR</name>
<proteinExistence type="predicted"/>
<dbReference type="PANTHER" id="PTHR24148:SF64">
    <property type="entry name" value="HETEROKARYON INCOMPATIBILITY DOMAIN-CONTAINING PROTEIN"/>
    <property type="match status" value="1"/>
</dbReference>
<evidence type="ECO:0008006" key="3">
    <source>
        <dbReference type="Google" id="ProtNLM"/>
    </source>
</evidence>
<sequence>MTYRLLCYRLISRTSHLNPLDTVPLHRRRTCRTMSTPRIARNRHFDKFHAYRLEWNSRYYKDATDSLDWDKQAHLKYDSLPEVTLSASTEIGQAELSIASPNQRSYTGRKPVILSSLADIPCVNLGVTKLLEKLNTILGTSYTLQTPSLSSLLKVYMNKGYDFGTIYAHLRPVWYNNLTIAERKLYTGGVLDQEMRRDVFFNQRIVDYKVPPRRVWDLCSNLVVPWWVARQWPTPISHAWMEEEDRTNVLTPINGREWPVPIPKDGNLDLIRIEMLNLGIEYAWLDVLCLGQAGGPREDLRAEEWKVDVPTTGHVYTWTDRVACYCSGLGLPSGLKAVDFESNRSWFRRAWTFQEINILAHENPGELMICGGTDRDEDIEGDLQAIKQRLSSLQHMLREGSLFDLLLEMQKRVSTNPVDKVAGLAYFVRSDGIPAYYETQSLEDAWTELICVMWGQFRAALLFLYSKPGSGSKRWRPSWTQVTTEVLPLWYHGWLGWIPTKEKTEADLYKGPWIESGYVRGLDEGSREGKNRHGELTIEDYTGARHTFNIVADHQYPIPDNKYTLLGSETFDYSEEQVDEQYWIVGRRLSEQKFEKISVFRLPCFEEVKRLYDLGVATEAEVALA</sequence>
<dbReference type="Proteomes" id="UP000218334">
    <property type="component" value="Unassembled WGS sequence"/>
</dbReference>
<dbReference type="AlphaFoldDB" id="A0A2H3ATH9"/>
<protein>
    <recommendedName>
        <fullName evidence="3">Heterokaryon incompatibility domain-containing protein</fullName>
    </recommendedName>
</protein>
<dbReference type="EMBL" id="KZ293470">
    <property type="protein sequence ID" value="PBK62059.1"/>
    <property type="molecule type" value="Genomic_DNA"/>
</dbReference>
<accession>A0A2H3ATH9</accession>
<evidence type="ECO:0000313" key="1">
    <source>
        <dbReference type="EMBL" id="PBK62059.1"/>
    </source>
</evidence>
<evidence type="ECO:0000313" key="2">
    <source>
        <dbReference type="Proteomes" id="UP000218334"/>
    </source>
</evidence>
<dbReference type="PANTHER" id="PTHR24148">
    <property type="entry name" value="ANKYRIN REPEAT DOMAIN-CONTAINING PROTEIN 39 HOMOLOG-RELATED"/>
    <property type="match status" value="1"/>
</dbReference>
<keyword evidence="2" id="KW-1185">Reference proteome</keyword>
<organism evidence="1 2">
    <name type="scientific">Armillaria solidipes</name>
    <dbReference type="NCBI Taxonomy" id="1076256"/>
    <lineage>
        <taxon>Eukaryota</taxon>
        <taxon>Fungi</taxon>
        <taxon>Dikarya</taxon>
        <taxon>Basidiomycota</taxon>
        <taxon>Agaricomycotina</taxon>
        <taxon>Agaricomycetes</taxon>
        <taxon>Agaricomycetidae</taxon>
        <taxon>Agaricales</taxon>
        <taxon>Marasmiineae</taxon>
        <taxon>Physalacriaceae</taxon>
        <taxon>Armillaria</taxon>
    </lineage>
</organism>